<name>A0ACB8W1S3_9TELE</name>
<gene>
    <name evidence="1" type="ORF">L3Q82_002080</name>
</gene>
<dbReference type="Proteomes" id="UP000831701">
    <property type="component" value="Chromosome 15"/>
</dbReference>
<keyword evidence="2" id="KW-1185">Reference proteome</keyword>
<organism evidence="1 2">
    <name type="scientific">Scortum barcoo</name>
    <name type="common">barcoo grunter</name>
    <dbReference type="NCBI Taxonomy" id="214431"/>
    <lineage>
        <taxon>Eukaryota</taxon>
        <taxon>Metazoa</taxon>
        <taxon>Chordata</taxon>
        <taxon>Craniata</taxon>
        <taxon>Vertebrata</taxon>
        <taxon>Euteleostomi</taxon>
        <taxon>Actinopterygii</taxon>
        <taxon>Neopterygii</taxon>
        <taxon>Teleostei</taxon>
        <taxon>Neoteleostei</taxon>
        <taxon>Acanthomorphata</taxon>
        <taxon>Eupercaria</taxon>
        <taxon>Centrarchiformes</taxon>
        <taxon>Terapontoidei</taxon>
        <taxon>Terapontidae</taxon>
        <taxon>Scortum</taxon>
    </lineage>
</organism>
<proteinExistence type="predicted"/>
<evidence type="ECO:0000313" key="2">
    <source>
        <dbReference type="Proteomes" id="UP000831701"/>
    </source>
</evidence>
<evidence type="ECO:0000313" key="1">
    <source>
        <dbReference type="EMBL" id="KAI3361729.1"/>
    </source>
</evidence>
<reference evidence="1" key="1">
    <citation type="submission" date="2022-04" db="EMBL/GenBank/DDBJ databases">
        <title>Jade perch genome.</title>
        <authorList>
            <person name="Chao B."/>
        </authorList>
    </citation>
    <scope>NUCLEOTIDE SEQUENCE</scope>
    <source>
        <strain evidence="1">CB-2022</strain>
    </source>
</reference>
<accession>A0ACB8W1S3</accession>
<protein>
    <submittedName>
        <fullName evidence="1">Uncharacterized protein</fullName>
    </submittedName>
</protein>
<comment type="caution">
    <text evidence="1">The sequence shown here is derived from an EMBL/GenBank/DDBJ whole genome shotgun (WGS) entry which is preliminary data.</text>
</comment>
<sequence length="1111" mass="126197">MNPRTRWIHLFFLLCCLQTCLLESGEALPENDQRGFTGTETNDGVWVSSLAKQFLSSRLTTVFFPIIYIIVFVVGLPTNALAIWVFLFRTKTKHASSIYMANLALADLLFVIWAPVKIAYHINGNNWIYGEGLCKVLVAFFYGNMYCSIAFIACISVQRYWAVVNPLDQQHRNPRVAVAVCVTVWVVVWLVTIPLYLYDQEVRVRNLNILTCHDVTRPSQKKIAAGYFLTMGTLGFVVPTVVCIISYVLMLKALRNSMADPAIAKRRRKAVVLIITVLVMFLVCFTPSNIMLLVHYILLLGEADNNMYGFYITTLCLASLNSCFDPFIYYFISDDFREHVKNTFLCRSERTAERMRVSFSALKGRGFIGLKDPENSNQVVVDTPTSDTLKSRLTTVFIPITYIIVFVVGLPANGMAIWVFLFRTKKKHPSSIYMANLALADLLFVIWTPLKISYHFKGNDWIYGEPLCKVLVGFFYANMYCSILFIACLSVQRYWVVAHPLSQQRKNNKVAIGVSVAIWAFIWLTTTPLYLYNHTAKLKDPNITTCHDVTVIQDILNPFPSVQLPYFYFIFMGMVVFLVPCVVIIVAYVMLLRALGNSMGDNAAAKNRQKAVVLIVTVLVTFLVCFIPSNIMLVVHYSLLKDGVVNNGYGFYISTLCLASLNSCLDPFIYYFVSEDFRDHVKNTLLCRSSRTVERMRVSFSSMKYSRKSKSYVYVQCHTLTQGSAPLTAHMTDSQLTDNECNQSHSPQAMLSPRSNADQHSTNATESMIALKDLPILQRKEFKIHSGQVGDNASDISYSSISRQIDQGLKEKHTEGEIIRAVFHIITPGNFKEMLASKDEMTIIELKTFLQSHLGEKSSTELFQELMNSKQHEHETPQQFLYRIMGLKQRVIFTSRETDSDIKYETRTAQNVFLRTVYQGLSEKHDDVRRELLPLLSDTTVTEEALQGQVTKTTNEESERKRHLGRSARQKVAHAQSSKINISEVSKEKHNPDTTAKDELIHQLSTQVQALAQAVNSLQSNVPAATKPSTSEPRPQCTCQCPNKQSRLAEKEENQLVLERQQEGQPDDLILIRRGCLIVRVLCNSSSHVGKTDLRMAWRQHEDTPKNRVQR</sequence>
<dbReference type="EMBL" id="CM041545">
    <property type="protein sequence ID" value="KAI3361729.1"/>
    <property type="molecule type" value="Genomic_DNA"/>
</dbReference>